<name>A0A6J5W2Z6_PRUAR</name>
<keyword evidence="2" id="KW-1185">Reference proteome</keyword>
<dbReference type="AlphaFoldDB" id="A0A6J5W2Z6"/>
<organism evidence="1 2">
    <name type="scientific">Prunus armeniaca</name>
    <name type="common">Apricot</name>
    <name type="synonym">Armeniaca vulgaris</name>
    <dbReference type="NCBI Taxonomy" id="36596"/>
    <lineage>
        <taxon>Eukaryota</taxon>
        <taxon>Viridiplantae</taxon>
        <taxon>Streptophyta</taxon>
        <taxon>Embryophyta</taxon>
        <taxon>Tracheophyta</taxon>
        <taxon>Spermatophyta</taxon>
        <taxon>Magnoliopsida</taxon>
        <taxon>eudicotyledons</taxon>
        <taxon>Gunneridae</taxon>
        <taxon>Pentapetalae</taxon>
        <taxon>rosids</taxon>
        <taxon>fabids</taxon>
        <taxon>Rosales</taxon>
        <taxon>Rosaceae</taxon>
        <taxon>Amygdaloideae</taxon>
        <taxon>Amygdaleae</taxon>
        <taxon>Prunus</taxon>
    </lineage>
</organism>
<dbReference type="Proteomes" id="UP000507245">
    <property type="component" value="Unassembled WGS sequence"/>
</dbReference>
<reference evidence="2" key="1">
    <citation type="journal article" date="2020" name="Genome Biol.">
        <title>Gamete binning: chromosome-level and haplotype-resolved genome assembly enabled by high-throughput single-cell sequencing of gamete genomes.</title>
        <authorList>
            <person name="Campoy J.A."/>
            <person name="Sun H."/>
            <person name="Goel M."/>
            <person name="Jiao W.-B."/>
            <person name="Folz-Donahue K."/>
            <person name="Wang N."/>
            <person name="Rubio M."/>
            <person name="Liu C."/>
            <person name="Kukat C."/>
            <person name="Ruiz D."/>
            <person name="Huettel B."/>
            <person name="Schneeberger K."/>
        </authorList>
    </citation>
    <scope>NUCLEOTIDE SEQUENCE [LARGE SCALE GENOMIC DNA]</scope>
    <source>
        <strain evidence="2">cv. Rojo Pasion</strain>
    </source>
</reference>
<dbReference type="EMBL" id="CAEKKB010000001">
    <property type="protein sequence ID" value="CAB4295806.1"/>
    <property type="molecule type" value="Genomic_DNA"/>
</dbReference>
<sequence length="169" mass="19539">MCGYEFNYAEAIVSAQKRVCHTAIDTSPKWPRMDSWPSREVFKMFLSLKQAILGRIWRRFEAKTWLDRRSLYAVVCNGNLGAMTWKTDDTFVMASVSSLRKGFVKSECAEYRHKFGHFGRDCPDLLANIVRESKIEALQAKVFDIESKITHIDGFSDKLDGMLRSFHDK</sequence>
<proteinExistence type="predicted"/>
<protein>
    <submittedName>
        <fullName evidence="1">Uncharacterized protein</fullName>
    </submittedName>
</protein>
<evidence type="ECO:0000313" key="1">
    <source>
        <dbReference type="EMBL" id="CAB4295806.1"/>
    </source>
</evidence>
<evidence type="ECO:0000313" key="2">
    <source>
        <dbReference type="Proteomes" id="UP000507245"/>
    </source>
</evidence>
<accession>A0A6J5W2Z6</accession>
<gene>
    <name evidence="1" type="ORF">ORAREDHAP_LOCUS7290</name>
</gene>